<organism evidence="2 3">
    <name type="scientific">Nocardioides luti</name>
    <dbReference type="NCBI Taxonomy" id="2761101"/>
    <lineage>
        <taxon>Bacteria</taxon>
        <taxon>Bacillati</taxon>
        <taxon>Actinomycetota</taxon>
        <taxon>Actinomycetes</taxon>
        <taxon>Propionibacteriales</taxon>
        <taxon>Nocardioidaceae</taxon>
        <taxon>Nocardioides</taxon>
    </lineage>
</organism>
<reference evidence="2 3" key="1">
    <citation type="submission" date="2020-08" db="EMBL/GenBank/DDBJ databases">
        <authorList>
            <person name="Seo M.-J."/>
        </authorList>
    </citation>
    <scope>NUCLEOTIDE SEQUENCE [LARGE SCALE GENOMIC DNA]</scope>
    <source>
        <strain evidence="2 3">KIGAM211</strain>
    </source>
</reference>
<dbReference type="RefSeq" id="WP_185252413.1">
    <property type="nucleotide sequence ID" value="NZ_JACKXE010000001.1"/>
</dbReference>
<dbReference type="Pfam" id="PF08666">
    <property type="entry name" value="SAF"/>
    <property type="match status" value="1"/>
</dbReference>
<dbReference type="EMBL" id="JACKXE010000001">
    <property type="protein sequence ID" value="MBB6627231.1"/>
    <property type="molecule type" value="Genomic_DNA"/>
</dbReference>
<gene>
    <name evidence="2" type="ORF">H5V45_07840</name>
</gene>
<name>A0A7X0RFB3_9ACTN</name>
<comment type="caution">
    <text evidence="2">The sequence shown here is derived from an EMBL/GenBank/DDBJ whole genome shotgun (WGS) entry which is preliminary data.</text>
</comment>
<protein>
    <submittedName>
        <fullName evidence="2">Pilus assembly protein CpaB</fullName>
    </submittedName>
</protein>
<accession>A0A7X0RFB3</accession>
<dbReference type="SMART" id="SM00858">
    <property type="entry name" value="SAF"/>
    <property type="match status" value="1"/>
</dbReference>
<keyword evidence="3" id="KW-1185">Reference proteome</keyword>
<sequence>MPSPRDRATRLAGGVRRAVLRRRRLLAALLTAVAVGTGLHATTAPPPARVAVVVAAHDLPSGAVVTEADLTTAAFAPGSVPSGLADAPVGRTLAGPLRAGEPVTDVRLVGPGLAAGHPGLTAVPVRLPDAAMAGLLRAGDRIDLVASDPQGSGARTVAAGAVVVAVPRVADDAGTTTAAGLPGRLVVVGVPPGDMEPLADASVRYFLTFAYTH</sequence>
<evidence type="ECO:0000313" key="2">
    <source>
        <dbReference type="EMBL" id="MBB6627231.1"/>
    </source>
</evidence>
<proteinExistence type="predicted"/>
<dbReference type="InterPro" id="IPR013974">
    <property type="entry name" value="SAF"/>
</dbReference>
<feature type="domain" description="SAF" evidence="1">
    <location>
        <begin position="50"/>
        <end position="109"/>
    </location>
</feature>
<evidence type="ECO:0000313" key="3">
    <source>
        <dbReference type="Proteomes" id="UP000523955"/>
    </source>
</evidence>
<dbReference type="Proteomes" id="UP000523955">
    <property type="component" value="Unassembled WGS sequence"/>
</dbReference>
<dbReference type="CDD" id="cd11614">
    <property type="entry name" value="SAF_CpaB_FlgA_like"/>
    <property type="match status" value="1"/>
</dbReference>
<dbReference type="AlphaFoldDB" id="A0A7X0RFB3"/>
<evidence type="ECO:0000259" key="1">
    <source>
        <dbReference type="SMART" id="SM00858"/>
    </source>
</evidence>